<evidence type="ECO:0000256" key="7">
    <source>
        <dbReference type="ARBA" id="ARBA00023027"/>
    </source>
</evidence>
<evidence type="ECO:0000256" key="2">
    <source>
        <dbReference type="ARBA" id="ARBA00022676"/>
    </source>
</evidence>
<evidence type="ECO:0000313" key="12">
    <source>
        <dbReference type="Proteomes" id="UP000281406"/>
    </source>
</evidence>
<dbReference type="EC" id="2.4.2.31" evidence="10"/>
<gene>
    <name evidence="11" type="ORF">DPX16_16940</name>
</gene>
<sequence length="235" mass="27116">MAENSVDDCYVGCKKNMSYLVETELLERELSNSTKFRMVWQDAEKNHEPPEDNLTENHSIAIHVYTNSRVDIYQDLNDAVYSDKQQYKDSTYAWYSLQFLLTEAIQILKESQNGCKSTYRGTNDEFDKNVLNKQVRFGLFSSSSLEIEPTKPYGNVSCFEIYTCEGADVSKYSTFPEEKEVLIPPYEKFIVIDVKTIIDYKDLWCETVFVLESTGVRSDLNCALLNKPTKSIEKS</sequence>
<dbReference type="FunFam" id="3.90.176.10:FF:000001">
    <property type="entry name" value="NAD(P)(+)--arginine ADP-ribosyltransferase"/>
    <property type="match status" value="1"/>
</dbReference>
<dbReference type="InterPro" id="IPR000768">
    <property type="entry name" value="ART"/>
</dbReference>
<evidence type="ECO:0000256" key="3">
    <source>
        <dbReference type="ARBA" id="ARBA00022679"/>
    </source>
</evidence>
<keyword evidence="5" id="KW-0732">Signal</keyword>
<dbReference type="PANTHER" id="PTHR10339:SF27">
    <property type="entry name" value="NAD(P)(+)--ARGININE ADP-RIBOSYLTRANSFERASE"/>
    <property type="match status" value="1"/>
</dbReference>
<dbReference type="GO" id="GO:0003950">
    <property type="term" value="F:NAD+ poly-ADP-ribosyltransferase activity"/>
    <property type="evidence" value="ECO:0007669"/>
    <property type="project" value="TreeGrafter"/>
</dbReference>
<comment type="catalytic activity">
    <reaction evidence="9 10">
        <text>L-arginyl-[protein] + NAD(+) = N(omega)-(ADP-D-ribosyl)-L-arginyl-[protein] + nicotinamide + H(+)</text>
        <dbReference type="Rhea" id="RHEA:19149"/>
        <dbReference type="Rhea" id="RHEA-COMP:10532"/>
        <dbReference type="Rhea" id="RHEA-COMP:15087"/>
        <dbReference type="ChEBI" id="CHEBI:15378"/>
        <dbReference type="ChEBI" id="CHEBI:17154"/>
        <dbReference type="ChEBI" id="CHEBI:29965"/>
        <dbReference type="ChEBI" id="CHEBI:57540"/>
        <dbReference type="ChEBI" id="CHEBI:142554"/>
        <dbReference type="EC" id="2.4.2.31"/>
    </reaction>
</comment>
<dbReference type="Gene3D" id="3.90.176.10">
    <property type="entry name" value="Toxin ADP-ribosyltransferase, Chain A, domain 1"/>
    <property type="match status" value="1"/>
</dbReference>
<keyword evidence="3 10" id="KW-0808">Transferase</keyword>
<dbReference type="InterPro" id="IPR050999">
    <property type="entry name" value="ADP-ribosyltransferase_ARG"/>
</dbReference>
<keyword evidence="7 10" id="KW-0520">NAD</keyword>
<dbReference type="SUPFAM" id="SSF56399">
    <property type="entry name" value="ADP-ribosylation"/>
    <property type="match status" value="1"/>
</dbReference>
<proteinExistence type="inferred from homology"/>
<organism evidence="11 12">
    <name type="scientific">Anabarilius grahami</name>
    <name type="common">Kanglang fish</name>
    <name type="synonym">Barilius grahami</name>
    <dbReference type="NCBI Taxonomy" id="495550"/>
    <lineage>
        <taxon>Eukaryota</taxon>
        <taxon>Metazoa</taxon>
        <taxon>Chordata</taxon>
        <taxon>Craniata</taxon>
        <taxon>Vertebrata</taxon>
        <taxon>Euteleostomi</taxon>
        <taxon>Actinopterygii</taxon>
        <taxon>Neopterygii</taxon>
        <taxon>Teleostei</taxon>
        <taxon>Ostariophysi</taxon>
        <taxon>Cypriniformes</taxon>
        <taxon>Xenocyprididae</taxon>
        <taxon>Xenocypridinae</taxon>
        <taxon>Xenocypridinae incertae sedis</taxon>
        <taxon>Anabarilius</taxon>
    </lineage>
</organism>
<comment type="caution">
    <text evidence="11">The sequence shown here is derived from an EMBL/GenBank/DDBJ whole genome shotgun (WGS) entry which is preliminary data.</text>
</comment>
<dbReference type="GO" id="GO:0106274">
    <property type="term" value="F:NAD+-protein-arginine ADP-ribosyltransferase activity"/>
    <property type="evidence" value="ECO:0007669"/>
    <property type="project" value="UniProtKB-EC"/>
</dbReference>
<evidence type="ECO:0000256" key="8">
    <source>
        <dbReference type="ARBA" id="ARBA00023157"/>
    </source>
</evidence>
<comment type="similarity">
    <text evidence="1 10">Belongs to the Arg-specific ADP-ribosyltransferase family.</text>
</comment>
<dbReference type="GO" id="GO:0016779">
    <property type="term" value="F:nucleotidyltransferase activity"/>
    <property type="evidence" value="ECO:0007669"/>
    <property type="project" value="UniProtKB-KW"/>
</dbReference>
<dbReference type="Pfam" id="PF01129">
    <property type="entry name" value="ART"/>
    <property type="match status" value="1"/>
</dbReference>
<evidence type="ECO:0000256" key="9">
    <source>
        <dbReference type="ARBA" id="ARBA00047597"/>
    </source>
</evidence>
<reference evidence="11 12" key="1">
    <citation type="submission" date="2018-10" db="EMBL/GenBank/DDBJ databases">
        <title>Genome assembly for a Yunnan-Guizhou Plateau 3E fish, Anabarilius grahami (Regan), and its evolutionary and genetic applications.</title>
        <authorList>
            <person name="Jiang W."/>
        </authorList>
    </citation>
    <scope>NUCLEOTIDE SEQUENCE [LARGE SCALE GENOMIC DNA]</scope>
    <source>
        <strain evidence="11">AG-KIZ</strain>
        <tissue evidence="11">Muscle</tissue>
    </source>
</reference>
<evidence type="ECO:0000256" key="10">
    <source>
        <dbReference type="RuleBase" id="RU361228"/>
    </source>
</evidence>
<dbReference type="PROSITE" id="PS51996">
    <property type="entry name" value="TR_MART"/>
    <property type="match status" value="1"/>
</dbReference>
<name>A0A3N0XCL2_ANAGA</name>
<protein>
    <recommendedName>
        <fullName evidence="10">NAD(P)(+)--arginine ADP-ribosyltransferase</fullName>
        <ecNumber evidence="10">2.4.2.31</ecNumber>
    </recommendedName>
    <alternativeName>
        <fullName evidence="10">Mono(ADP-ribosyl)transferase</fullName>
    </alternativeName>
</protein>
<dbReference type="EMBL" id="RJVU01080352">
    <property type="protein sequence ID" value="ROI15094.1"/>
    <property type="molecule type" value="Genomic_DNA"/>
</dbReference>
<keyword evidence="8" id="KW-1015">Disulfide bond</keyword>
<evidence type="ECO:0000256" key="4">
    <source>
        <dbReference type="ARBA" id="ARBA00022695"/>
    </source>
</evidence>
<evidence type="ECO:0000256" key="6">
    <source>
        <dbReference type="ARBA" id="ARBA00022857"/>
    </source>
</evidence>
<keyword evidence="12" id="KW-1185">Reference proteome</keyword>
<evidence type="ECO:0000256" key="5">
    <source>
        <dbReference type="ARBA" id="ARBA00022729"/>
    </source>
</evidence>
<evidence type="ECO:0000313" key="11">
    <source>
        <dbReference type="EMBL" id="ROI15094.1"/>
    </source>
</evidence>
<keyword evidence="6 10" id="KW-0521">NADP</keyword>
<accession>A0A3N0XCL2</accession>
<keyword evidence="4" id="KW-0548">Nucleotidyltransferase</keyword>
<dbReference type="Proteomes" id="UP000281406">
    <property type="component" value="Unassembled WGS sequence"/>
</dbReference>
<dbReference type="PRINTS" id="PR00970">
    <property type="entry name" value="RIBTRNSFRASE"/>
</dbReference>
<dbReference type="PANTHER" id="PTHR10339">
    <property type="entry name" value="ADP-RIBOSYLTRANSFERASE"/>
    <property type="match status" value="1"/>
</dbReference>
<evidence type="ECO:0000256" key="1">
    <source>
        <dbReference type="ARBA" id="ARBA00009558"/>
    </source>
</evidence>
<dbReference type="OrthoDB" id="423533at2759"/>
<dbReference type="AlphaFoldDB" id="A0A3N0XCL2"/>
<keyword evidence="2 10" id="KW-0328">Glycosyltransferase</keyword>